<proteinExistence type="inferred from homology"/>
<comment type="caution">
    <text evidence="7">The sequence shown here is derived from an EMBL/GenBank/DDBJ whole genome shotgun (WGS) entry which is preliminary data.</text>
</comment>
<comment type="subcellular location">
    <subcellularLocation>
        <location evidence="1 6">Membrane</location>
        <topology evidence="1 6">Multi-pass membrane protein</topology>
    </subcellularLocation>
</comment>
<feature type="transmembrane region" description="Helical" evidence="6">
    <location>
        <begin position="97"/>
        <end position="112"/>
    </location>
</feature>
<evidence type="ECO:0000256" key="2">
    <source>
        <dbReference type="ARBA" id="ARBA00009190"/>
    </source>
</evidence>
<evidence type="ECO:0000256" key="4">
    <source>
        <dbReference type="ARBA" id="ARBA00022989"/>
    </source>
</evidence>
<keyword evidence="4 6" id="KW-1133">Transmembrane helix</keyword>
<evidence type="ECO:0000313" key="7">
    <source>
        <dbReference type="EMBL" id="MBB3893118.1"/>
    </source>
</evidence>
<dbReference type="GO" id="GO:0016020">
    <property type="term" value="C:membrane"/>
    <property type="evidence" value="ECO:0007669"/>
    <property type="project" value="UniProtKB-SubCell"/>
</dbReference>
<dbReference type="EMBL" id="JACIDK010000007">
    <property type="protein sequence ID" value="MBB3893118.1"/>
    <property type="molecule type" value="Genomic_DNA"/>
</dbReference>
<comment type="similarity">
    <text evidence="2 6">Belongs to the GDT1 family.</text>
</comment>
<dbReference type="AlphaFoldDB" id="A0A840A416"/>
<dbReference type="Proteomes" id="UP000530564">
    <property type="component" value="Unassembled WGS sequence"/>
</dbReference>
<organism evidence="7 8">
    <name type="scientific">Phenylobacterium haematophilum</name>
    <dbReference type="NCBI Taxonomy" id="98513"/>
    <lineage>
        <taxon>Bacteria</taxon>
        <taxon>Pseudomonadati</taxon>
        <taxon>Pseudomonadota</taxon>
        <taxon>Alphaproteobacteria</taxon>
        <taxon>Caulobacterales</taxon>
        <taxon>Caulobacteraceae</taxon>
        <taxon>Phenylobacterium</taxon>
    </lineage>
</organism>
<dbReference type="InterPro" id="IPR001727">
    <property type="entry name" value="GDT1-like"/>
</dbReference>
<accession>A0A840A416</accession>
<feature type="transmembrane region" description="Helical" evidence="6">
    <location>
        <begin position="67"/>
        <end position="85"/>
    </location>
</feature>
<feature type="transmembrane region" description="Helical" evidence="6">
    <location>
        <begin position="37"/>
        <end position="61"/>
    </location>
</feature>
<feature type="transmembrane region" description="Helical" evidence="6">
    <location>
        <begin position="165"/>
        <end position="183"/>
    </location>
</feature>
<reference evidence="7 8" key="1">
    <citation type="submission" date="2020-08" db="EMBL/GenBank/DDBJ databases">
        <title>Genomic Encyclopedia of Type Strains, Phase IV (KMG-IV): sequencing the most valuable type-strain genomes for metagenomic binning, comparative biology and taxonomic classification.</title>
        <authorList>
            <person name="Goeker M."/>
        </authorList>
    </citation>
    <scope>NUCLEOTIDE SEQUENCE [LARGE SCALE GENOMIC DNA]</scope>
    <source>
        <strain evidence="7 8">DSM 21793</strain>
    </source>
</reference>
<evidence type="ECO:0000256" key="6">
    <source>
        <dbReference type="RuleBase" id="RU365102"/>
    </source>
</evidence>
<keyword evidence="5 6" id="KW-0472">Membrane</keyword>
<gene>
    <name evidence="7" type="ORF">GGQ61_003856</name>
</gene>
<dbReference type="PANTHER" id="PTHR12608">
    <property type="entry name" value="TRANSMEMBRANE PROTEIN HTP-1 RELATED"/>
    <property type="match status" value="1"/>
</dbReference>
<dbReference type="RefSeq" id="WP_183776321.1">
    <property type="nucleotide sequence ID" value="NZ_JACIDK010000007.1"/>
</dbReference>
<evidence type="ECO:0000313" key="8">
    <source>
        <dbReference type="Proteomes" id="UP000530564"/>
    </source>
</evidence>
<dbReference type="PANTHER" id="PTHR12608:SF1">
    <property type="entry name" value="TRANSMEMBRANE PROTEIN 165"/>
    <property type="match status" value="1"/>
</dbReference>
<dbReference type="GO" id="GO:0046873">
    <property type="term" value="F:metal ion transmembrane transporter activity"/>
    <property type="evidence" value="ECO:0007669"/>
    <property type="project" value="InterPro"/>
</dbReference>
<sequence>MEAFLVSTGLVAVAEIGDKTQLLALLLAARFRKPAPIILGILVATIANHALAAWVGVAAASLLNGPWMKWVLGLAFIGFGVWALIPDKFEESDKPKDRAGVFLTTLVAFFFVEMGDKTQVATVALAAKFHQVLLVAAGTTLGMMIANVPAVLIGEAAATRLPLKYIRWAAAACFAAIGVWILVAS</sequence>
<evidence type="ECO:0000256" key="5">
    <source>
        <dbReference type="ARBA" id="ARBA00023136"/>
    </source>
</evidence>
<feature type="transmembrane region" description="Helical" evidence="6">
    <location>
        <begin position="132"/>
        <end position="153"/>
    </location>
</feature>
<keyword evidence="3 6" id="KW-0812">Transmembrane</keyword>
<name>A0A840A416_9CAUL</name>
<keyword evidence="8" id="KW-1185">Reference proteome</keyword>
<protein>
    <recommendedName>
        <fullName evidence="6">GDT1 family protein</fullName>
    </recommendedName>
</protein>
<evidence type="ECO:0000256" key="1">
    <source>
        <dbReference type="ARBA" id="ARBA00004141"/>
    </source>
</evidence>
<evidence type="ECO:0000256" key="3">
    <source>
        <dbReference type="ARBA" id="ARBA00022692"/>
    </source>
</evidence>
<dbReference type="Pfam" id="PF01169">
    <property type="entry name" value="GDT1"/>
    <property type="match status" value="2"/>
</dbReference>